<keyword evidence="1" id="KW-1133">Transmembrane helix</keyword>
<evidence type="ECO:0000313" key="2">
    <source>
        <dbReference type="EMBL" id="GIY06642.1"/>
    </source>
</evidence>
<sequence length="109" mass="12686">MAFAGRRYKVCLLLQWCPRNGETLTGRNLYGNAVVSDGQKERPRGNICPRTSVARTRKKKELFPPDKWGSERGLSIIIDIELYGWKWFLKMAILFGFPMVFQVLFNCKR</sequence>
<evidence type="ECO:0000256" key="1">
    <source>
        <dbReference type="SAM" id="Phobius"/>
    </source>
</evidence>
<feature type="transmembrane region" description="Helical" evidence="1">
    <location>
        <begin position="87"/>
        <end position="105"/>
    </location>
</feature>
<name>A0AAV4QEF8_CAEEX</name>
<reference evidence="2 3" key="1">
    <citation type="submission" date="2021-06" db="EMBL/GenBank/DDBJ databases">
        <title>Caerostris extrusa draft genome.</title>
        <authorList>
            <person name="Kono N."/>
            <person name="Arakawa K."/>
        </authorList>
    </citation>
    <scope>NUCLEOTIDE SEQUENCE [LARGE SCALE GENOMIC DNA]</scope>
</reference>
<comment type="caution">
    <text evidence="2">The sequence shown here is derived from an EMBL/GenBank/DDBJ whole genome shotgun (WGS) entry which is preliminary data.</text>
</comment>
<keyword evidence="1" id="KW-0812">Transmembrane</keyword>
<keyword evidence="1" id="KW-0472">Membrane</keyword>
<proteinExistence type="predicted"/>
<protein>
    <submittedName>
        <fullName evidence="2">Uncharacterized protein</fullName>
    </submittedName>
</protein>
<evidence type="ECO:0000313" key="3">
    <source>
        <dbReference type="Proteomes" id="UP001054945"/>
    </source>
</evidence>
<keyword evidence="3" id="KW-1185">Reference proteome</keyword>
<dbReference type="AlphaFoldDB" id="A0AAV4QEF8"/>
<dbReference type="EMBL" id="BPLR01005983">
    <property type="protein sequence ID" value="GIY06642.1"/>
    <property type="molecule type" value="Genomic_DNA"/>
</dbReference>
<gene>
    <name evidence="2" type="ORF">CEXT_706431</name>
</gene>
<organism evidence="2 3">
    <name type="scientific">Caerostris extrusa</name>
    <name type="common">Bark spider</name>
    <name type="synonym">Caerostris bankana</name>
    <dbReference type="NCBI Taxonomy" id="172846"/>
    <lineage>
        <taxon>Eukaryota</taxon>
        <taxon>Metazoa</taxon>
        <taxon>Ecdysozoa</taxon>
        <taxon>Arthropoda</taxon>
        <taxon>Chelicerata</taxon>
        <taxon>Arachnida</taxon>
        <taxon>Araneae</taxon>
        <taxon>Araneomorphae</taxon>
        <taxon>Entelegynae</taxon>
        <taxon>Araneoidea</taxon>
        <taxon>Araneidae</taxon>
        <taxon>Caerostris</taxon>
    </lineage>
</organism>
<accession>A0AAV4QEF8</accession>
<dbReference type="Proteomes" id="UP001054945">
    <property type="component" value="Unassembled WGS sequence"/>
</dbReference>